<protein>
    <submittedName>
        <fullName evidence="2">TIGR02677 family protein</fullName>
    </submittedName>
</protein>
<feature type="region of interest" description="Disordered" evidence="1">
    <location>
        <begin position="1"/>
        <end position="22"/>
    </location>
</feature>
<dbReference type="EMBL" id="JAUUCC010000001">
    <property type="protein sequence ID" value="MEE2048944.1"/>
    <property type="molecule type" value="Genomic_DNA"/>
</dbReference>
<reference evidence="2 3" key="1">
    <citation type="submission" date="2023-07" db="EMBL/GenBank/DDBJ databases">
        <authorList>
            <person name="Girao M."/>
            <person name="Carvalho M.F."/>
        </authorList>
    </citation>
    <scope>NUCLEOTIDE SEQUENCE [LARGE SCALE GENOMIC DNA]</scope>
    <source>
        <strain evidence="2 3">66/93</strain>
    </source>
</reference>
<dbReference type="Pfam" id="PF09660">
    <property type="entry name" value="DUF2397"/>
    <property type="match status" value="1"/>
</dbReference>
<dbReference type="InterPro" id="IPR013493">
    <property type="entry name" value="CHP02677"/>
</dbReference>
<gene>
    <name evidence="2" type="ORF">Q8A49_00340</name>
</gene>
<organism evidence="2 3">
    <name type="scientific">Nocardiopsis tropica</name>
    <dbReference type="NCBI Taxonomy" id="109330"/>
    <lineage>
        <taxon>Bacteria</taxon>
        <taxon>Bacillati</taxon>
        <taxon>Actinomycetota</taxon>
        <taxon>Actinomycetes</taxon>
        <taxon>Streptosporangiales</taxon>
        <taxon>Nocardiopsidaceae</taxon>
        <taxon>Nocardiopsis</taxon>
    </lineage>
</organism>
<proteinExistence type="predicted"/>
<evidence type="ECO:0000256" key="1">
    <source>
        <dbReference type="SAM" id="MobiDB-lite"/>
    </source>
</evidence>
<evidence type="ECO:0000313" key="2">
    <source>
        <dbReference type="EMBL" id="MEE2048944.1"/>
    </source>
</evidence>
<evidence type="ECO:0000313" key="3">
    <source>
        <dbReference type="Proteomes" id="UP001348641"/>
    </source>
</evidence>
<sequence>MSSTFPPPPGGLPEPDAPSDHSAFAHLNAPNADLYRAVMAVFVRAKEQFRVHLRPEEVHTGLPETLRPPTADPVADALAKLALWGNLRQDPDTERVTAVEDFYRRRHIYQLTRAGEAVERALHTYDEALGQRGALQTVALDDIATQLRALLELAGQEDPDPAVTHLTLRGLVDRFTDLADNASAFMGSLQRTIDLHDADVDAFLAYKDRLISYLERFIADLITRGAEIAGVLTALDDDGTAPSPAERLLRVAALREAADAAPGQWDDDLPADDPPQFREALEAWLSRWEGLRSWFVSAPDRPAQSQRLRVSARSAIPQLLRVVAVINERRTGRSDRSADFRALARWFAEAPDDDARHRLWRTAFGLHPSRHLTVDPATADAREQDQVPAATPWSEAEPLTISPRLRRTGSYERRGRSRKVVDRSEERRYLAELARKQAREIAAARAGLATDGTVRLSALGELDPVAFGLFLQLLGDALARWGPGTTETVATSNDGTMEIHLSAIADGGTATVRTPGGTFSGPDHLVRITDVTGGGTTW</sequence>
<dbReference type="NCBIfam" id="TIGR02677">
    <property type="entry name" value="TIGR02677 family protein"/>
    <property type="match status" value="1"/>
</dbReference>
<accession>A0ABU7KIX1</accession>
<name>A0ABU7KIX1_9ACTN</name>
<dbReference type="RefSeq" id="WP_330156254.1">
    <property type="nucleotide sequence ID" value="NZ_BAAAJA010000006.1"/>
</dbReference>
<dbReference type="Proteomes" id="UP001348641">
    <property type="component" value="Unassembled WGS sequence"/>
</dbReference>
<comment type="caution">
    <text evidence="2">The sequence shown here is derived from an EMBL/GenBank/DDBJ whole genome shotgun (WGS) entry which is preliminary data.</text>
</comment>
<feature type="compositionally biased region" description="Pro residues" evidence="1">
    <location>
        <begin position="1"/>
        <end position="16"/>
    </location>
</feature>